<name>A0A1Q9YJW2_9FIRM</name>
<evidence type="ECO:0000313" key="2">
    <source>
        <dbReference type="Proteomes" id="UP000186758"/>
    </source>
</evidence>
<gene>
    <name evidence="1" type="ORF">BO223_07080</name>
</gene>
<accession>A0A1Q9YJW2</accession>
<comment type="caution">
    <text evidence="1">The sequence shown here is derived from an EMBL/GenBank/DDBJ whole genome shotgun (WGS) entry which is preliminary data.</text>
</comment>
<sequence>MPVRIRKARTTILHEKTGLSIVATGHRFSNTIAGSSKTGRIIFLPQDKKQNTFSVKTDTADQPFRLCPVLSTTSRVIRQRFGRQDIPCNFCIT</sequence>
<evidence type="ECO:0000313" key="1">
    <source>
        <dbReference type="EMBL" id="OLU44823.1"/>
    </source>
</evidence>
<organism evidence="1 2">
    <name type="scientific">Faecalibaculum rodentium</name>
    <dbReference type="NCBI Taxonomy" id="1702221"/>
    <lineage>
        <taxon>Bacteria</taxon>
        <taxon>Bacillati</taxon>
        <taxon>Bacillota</taxon>
        <taxon>Erysipelotrichia</taxon>
        <taxon>Erysipelotrichales</taxon>
        <taxon>Erysipelotrichaceae</taxon>
        <taxon>Faecalibaculum</taxon>
    </lineage>
</organism>
<reference evidence="1 2" key="1">
    <citation type="submission" date="2016-11" db="EMBL/GenBank/DDBJ databases">
        <title>Description of two novel members of the family Erysipelotrichaceae: Ileibacterium lipovorans gen. nov., sp. nov. and Dubosiella newyorkensis, gen. nov., sp. nov.</title>
        <authorList>
            <person name="Cox L.M."/>
            <person name="Sohn J."/>
            <person name="Tyrrell K.L."/>
            <person name="Citron D.M."/>
            <person name="Lawson P.A."/>
            <person name="Patel N.B."/>
            <person name="Iizumi T."/>
            <person name="Perez-Perez G.I."/>
            <person name="Goldstein E.J."/>
            <person name="Blaser M.J."/>
        </authorList>
    </citation>
    <scope>NUCLEOTIDE SEQUENCE [LARGE SCALE GENOMIC DNA]</scope>
    <source>
        <strain evidence="1 2">NYU-BL-K8</strain>
    </source>
</reference>
<dbReference type="Proteomes" id="UP000186758">
    <property type="component" value="Unassembled WGS sequence"/>
</dbReference>
<protein>
    <submittedName>
        <fullName evidence="1">Uncharacterized protein</fullName>
    </submittedName>
</protein>
<dbReference type="EMBL" id="MPJZ01000056">
    <property type="protein sequence ID" value="OLU44823.1"/>
    <property type="molecule type" value="Genomic_DNA"/>
</dbReference>
<proteinExistence type="predicted"/>
<dbReference type="AlphaFoldDB" id="A0A1Q9YJW2"/>